<evidence type="ECO:0000256" key="4">
    <source>
        <dbReference type="ARBA" id="ARBA00011245"/>
    </source>
</evidence>
<dbReference type="Pfam" id="PF04055">
    <property type="entry name" value="Radical_SAM"/>
    <property type="match status" value="1"/>
</dbReference>
<dbReference type="Gene3D" id="1.10.10.920">
    <property type="match status" value="1"/>
</dbReference>
<evidence type="ECO:0000256" key="1">
    <source>
        <dbReference type="ARBA" id="ARBA00004496"/>
    </source>
</evidence>
<evidence type="ECO:0000256" key="12">
    <source>
        <dbReference type="ARBA" id="ARBA00023244"/>
    </source>
</evidence>
<evidence type="ECO:0000313" key="19">
    <source>
        <dbReference type="EMBL" id="ANP46017.1"/>
    </source>
</evidence>
<dbReference type="SUPFAM" id="SSF102114">
    <property type="entry name" value="Radical SAM enzymes"/>
    <property type="match status" value="1"/>
</dbReference>
<dbReference type="PANTHER" id="PTHR13932:SF6">
    <property type="entry name" value="OXYGEN-INDEPENDENT COPROPORPHYRINOGEN III OXIDASE"/>
    <property type="match status" value="1"/>
</dbReference>
<feature type="binding site" evidence="16">
    <location>
        <begin position="62"/>
        <end position="64"/>
    </location>
    <ligand>
        <name>S-adenosyl-L-methionine</name>
        <dbReference type="ChEBI" id="CHEBI:59789"/>
        <label>2</label>
    </ligand>
</feature>
<comment type="cofactor">
    <cofactor evidence="15 17">
        <name>[4Fe-4S] cluster</name>
        <dbReference type="ChEBI" id="CHEBI:49883"/>
    </cofactor>
    <text evidence="15 17">Binds 1 [4Fe-4S] cluster. The cluster is coordinated with 3 cysteines and an exchangeable S-adenosyl-L-methionine.</text>
</comment>
<dbReference type="PROSITE" id="PS51918">
    <property type="entry name" value="RADICAL_SAM"/>
    <property type="match status" value="1"/>
</dbReference>
<feature type="binding site" evidence="16">
    <location>
        <position position="50"/>
    </location>
    <ligand>
        <name>S-adenosyl-L-methionine</name>
        <dbReference type="ChEBI" id="CHEBI:59789"/>
        <label>1</label>
    </ligand>
</feature>
<dbReference type="PIRSF" id="PIRSF000167">
    <property type="entry name" value="HemN"/>
    <property type="match status" value="1"/>
</dbReference>
<dbReference type="InParanoid" id="A0A1B1AHI6"/>
<evidence type="ECO:0000256" key="13">
    <source>
        <dbReference type="ARBA" id="ARBA00024295"/>
    </source>
</evidence>
<feature type="binding site" evidence="16">
    <location>
        <position position="236"/>
    </location>
    <ligand>
        <name>S-adenosyl-L-methionine</name>
        <dbReference type="ChEBI" id="CHEBI:59789"/>
        <label>2</label>
    </ligand>
</feature>
<dbReference type="STRING" id="1759059.ATE48_08840"/>
<dbReference type="FunCoup" id="A0A1B1AHI6">
    <property type="interactions" value="226"/>
</dbReference>
<keyword evidence="5 15" id="KW-0004">4Fe-4S</keyword>
<dbReference type="GO" id="GO:0005737">
    <property type="term" value="C:cytoplasm"/>
    <property type="evidence" value="ECO:0007669"/>
    <property type="project" value="UniProtKB-SubCell"/>
</dbReference>
<evidence type="ECO:0000256" key="5">
    <source>
        <dbReference type="ARBA" id="ARBA00022485"/>
    </source>
</evidence>
<keyword evidence="7 15" id="KW-0949">S-adenosyl-L-methionine</keyword>
<dbReference type="EMBL" id="CP013244">
    <property type="protein sequence ID" value="ANP46017.1"/>
    <property type="molecule type" value="Genomic_DNA"/>
</dbReference>
<dbReference type="InterPro" id="IPR007197">
    <property type="entry name" value="rSAM"/>
</dbReference>
<comment type="catalytic activity">
    <reaction evidence="14 15">
        <text>coproporphyrinogen III + 2 S-adenosyl-L-methionine = protoporphyrinogen IX + 2 5'-deoxyadenosine + 2 L-methionine + 2 CO2</text>
        <dbReference type="Rhea" id="RHEA:15425"/>
        <dbReference type="ChEBI" id="CHEBI:16526"/>
        <dbReference type="ChEBI" id="CHEBI:17319"/>
        <dbReference type="ChEBI" id="CHEBI:57307"/>
        <dbReference type="ChEBI" id="CHEBI:57309"/>
        <dbReference type="ChEBI" id="CHEBI:57844"/>
        <dbReference type="ChEBI" id="CHEBI:59789"/>
        <dbReference type="EC" id="1.3.98.3"/>
    </reaction>
</comment>
<keyword evidence="10 15" id="KW-0408">Iron</keyword>
<evidence type="ECO:0000256" key="17">
    <source>
        <dbReference type="PIRSR" id="PIRSR000167-2"/>
    </source>
</evidence>
<evidence type="ECO:0000256" key="16">
    <source>
        <dbReference type="PIRSR" id="PIRSR000167-1"/>
    </source>
</evidence>
<keyword evidence="11 15" id="KW-0411">Iron-sulfur</keyword>
<dbReference type="NCBIfam" id="TIGR00538">
    <property type="entry name" value="hemN"/>
    <property type="match status" value="1"/>
</dbReference>
<feature type="binding site" evidence="16">
    <location>
        <position position="165"/>
    </location>
    <ligand>
        <name>S-adenosyl-L-methionine</name>
        <dbReference type="ChEBI" id="CHEBI:59789"/>
        <label>2</label>
    </ligand>
</feature>
<dbReference type="AlphaFoldDB" id="A0A1B1AHI6"/>
<evidence type="ECO:0000256" key="10">
    <source>
        <dbReference type="ARBA" id="ARBA00023004"/>
    </source>
</evidence>
<dbReference type="SFLD" id="SFLDS00029">
    <property type="entry name" value="Radical_SAM"/>
    <property type="match status" value="1"/>
</dbReference>
<evidence type="ECO:0000256" key="9">
    <source>
        <dbReference type="ARBA" id="ARBA00023002"/>
    </source>
</evidence>
<feature type="binding site" evidence="17">
    <location>
        <position position="63"/>
    </location>
    <ligand>
        <name>[4Fe-4S] cluster</name>
        <dbReference type="ChEBI" id="CHEBI:49883"/>
        <note>4Fe-4S-S-AdoMet</note>
    </ligand>
</feature>
<feature type="binding site" evidence="16">
    <location>
        <position position="322"/>
    </location>
    <ligand>
        <name>S-adenosyl-L-methionine</name>
        <dbReference type="ChEBI" id="CHEBI:59789"/>
        <label>1</label>
    </ligand>
</feature>
<feature type="binding site" evidence="17">
    <location>
        <position position="60"/>
    </location>
    <ligand>
        <name>[4Fe-4S] cluster</name>
        <dbReference type="ChEBI" id="CHEBI:49883"/>
        <note>4Fe-4S-S-AdoMet</note>
    </ligand>
</feature>
<feature type="binding site" evidence="16">
    <location>
        <begin position="106"/>
        <end position="107"/>
    </location>
    <ligand>
        <name>S-adenosyl-L-methionine</name>
        <dbReference type="ChEBI" id="CHEBI:59789"/>
        <label>2</label>
    </ligand>
</feature>
<gene>
    <name evidence="19" type="ORF">ATE48_08840</name>
</gene>
<dbReference type="InterPro" id="IPR006638">
    <property type="entry name" value="Elp3/MiaA/NifB-like_rSAM"/>
</dbReference>
<comment type="subcellular location">
    <subcellularLocation>
        <location evidence="1 15">Cytoplasm</location>
    </subcellularLocation>
</comment>
<dbReference type="InterPro" id="IPR023404">
    <property type="entry name" value="rSAM_horseshoe"/>
</dbReference>
<organism evidence="19 20">
    <name type="scientific">Candidatus Viadribacter manganicus</name>
    <dbReference type="NCBI Taxonomy" id="1759059"/>
    <lineage>
        <taxon>Bacteria</taxon>
        <taxon>Pseudomonadati</taxon>
        <taxon>Pseudomonadota</taxon>
        <taxon>Alphaproteobacteria</taxon>
        <taxon>Hyphomonadales</taxon>
        <taxon>Hyphomonadaceae</taxon>
        <taxon>Candidatus Viadribacter</taxon>
    </lineage>
</organism>
<protein>
    <recommendedName>
        <fullName evidence="15">Coproporphyrinogen-III oxidase</fullName>
        <ecNumber evidence="15">1.3.98.3</ecNumber>
    </recommendedName>
</protein>
<evidence type="ECO:0000256" key="6">
    <source>
        <dbReference type="ARBA" id="ARBA00022490"/>
    </source>
</evidence>
<dbReference type="GO" id="GO:0051539">
    <property type="term" value="F:4 iron, 4 sulfur cluster binding"/>
    <property type="evidence" value="ECO:0007669"/>
    <property type="project" value="UniProtKB-KW"/>
</dbReference>
<evidence type="ECO:0000256" key="7">
    <source>
        <dbReference type="ARBA" id="ARBA00022691"/>
    </source>
</evidence>
<dbReference type="GO" id="GO:0046872">
    <property type="term" value="F:metal ion binding"/>
    <property type="evidence" value="ECO:0007669"/>
    <property type="project" value="UniProtKB-KW"/>
</dbReference>
<accession>A0A1B1AHI6</accession>
<evidence type="ECO:0000256" key="14">
    <source>
        <dbReference type="ARBA" id="ARBA00048321"/>
    </source>
</evidence>
<proteinExistence type="inferred from homology"/>
<evidence type="ECO:0000256" key="11">
    <source>
        <dbReference type="ARBA" id="ARBA00023014"/>
    </source>
</evidence>
<comment type="subunit">
    <text evidence="4">Monomer.</text>
</comment>
<dbReference type="GO" id="GO:0051989">
    <property type="term" value="F:coproporphyrinogen dehydrogenase activity"/>
    <property type="evidence" value="ECO:0007669"/>
    <property type="project" value="UniProtKB-EC"/>
</dbReference>
<dbReference type="InterPro" id="IPR058240">
    <property type="entry name" value="rSAM_sf"/>
</dbReference>
<name>A0A1B1AHI6_9PROT</name>
<sequence length="442" mass="49350">MDPHLLPYAERQAPRYTSYPSANHFDTSVNANTYEGWLRSLGRTSTLSLYLHIPYCRQLCWYCGCNTFMTRGGDIADFVTTLMMEIDLVASTLGSRNVDEIHWGGGTPNVLSPAEFRRLLHHIDFWFDLSPQIRHAVELDPRYVTAELATTYTDAGVTRVSLGVQDLNPHVQEAIGRVQPFQQVRDAVHTLRDAGLRELSFDLMYGLPQQSCADLAKTIRLAADLEPSRIALFGYAHVPWFKRRQRLINADALPGQSERYEQAELARRMLADLGYESVGLDHFARSDDPLVIAARTKSMRRNFQGYVASESDALIGFGPSAISHLPGGYAQNISTIGAWRQAIESDALPVARGHVQSAEDWRRAAIIQSIMCDLEIDLAPWGGWDMFPDAYVAVAQLAADGIVELRNDSLKIPPSMRQFSRLVAMTFDAYSSPSTTAHSRAI</sequence>
<dbReference type="Proteomes" id="UP000092498">
    <property type="component" value="Chromosome"/>
</dbReference>
<dbReference type="RefSeq" id="WP_066770275.1">
    <property type="nucleotide sequence ID" value="NZ_CP013244.1"/>
</dbReference>
<dbReference type="InterPro" id="IPR004558">
    <property type="entry name" value="Coprogen_oxidase_HemN"/>
</dbReference>
<evidence type="ECO:0000256" key="3">
    <source>
        <dbReference type="ARBA" id="ARBA00005493"/>
    </source>
</evidence>
<keyword evidence="12 15" id="KW-0627">Porphyrin biosynthesis</keyword>
<evidence type="ECO:0000256" key="8">
    <source>
        <dbReference type="ARBA" id="ARBA00022723"/>
    </source>
</evidence>
<comment type="pathway">
    <text evidence="2 15">Porphyrin-containing compound metabolism; protoporphyrin-IX biosynthesis; protoporphyrinogen-IX from coproporphyrinogen-III (AdoMet route): step 1/1.</text>
</comment>
<dbReference type="SFLD" id="SFLDG01065">
    <property type="entry name" value="anaerobic_coproporphyrinogen-I"/>
    <property type="match status" value="1"/>
</dbReference>
<dbReference type="KEGG" id="cbot:ATE48_08840"/>
<dbReference type="UniPathway" id="UPA00251">
    <property type="reaction ID" value="UER00323"/>
</dbReference>
<reference evidence="19 20" key="1">
    <citation type="submission" date="2015-11" db="EMBL/GenBank/DDBJ databases">
        <title>Whole-Genome Sequence of Candidatus Oderbacter manganicum from the National Park Lower Oder Valley, Germany.</title>
        <authorList>
            <person name="Braun B."/>
            <person name="Liere K."/>
            <person name="Szewzyk U."/>
        </authorList>
    </citation>
    <scope>NUCLEOTIDE SEQUENCE [LARGE SCALE GENOMIC DNA]</scope>
    <source>
        <strain evidence="19 20">OTSz_A_272</strain>
    </source>
</reference>
<feature type="binding site" evidence="16">
    <location>
        <position position="105"/>
    </location>
    <ligand>
        <name>S-adenosyl-L-methionine</name>
        <dbReference type="ChEBI" id="CHEBI:59789"/>
        <label>1</label>
    </ligand>
</feature>
<evidence type="ECO:0000256" key="2">
    <source>
        <dbReference type="ARBA" id="ARBA00004785"/>
    </source>
</evidence>
<evidence type="ECO:0000313" key="20">
    <source>
        <dbReference type="Proteomes" id="UP000092498"/>
    </source>
</evidence>
<dbReference type="Gene3D" id="3.80.30.20">
    <property type="entry name" value="tm_1862 like domain"/>
    <property type="match status" value="1"/>
</dbReference>
<keyword evidence="20" id="KW-1185">Reference proteome</keyword>
<keyword evidence="8 15" id="KW-0479">Metal-binding</keyword>
<feature type="binding site" evidence="17">
    <location>
        <position position="56"/>
    </location>
    <ligand>
        <name>[4Fe-4S] cluster</name>
        <dbReference type="ChEBI" id="CHEBI:49883"/>
        <note>4Fe-4S-S-AdoMet</note>
    </ligand>
</feature>
<feature type="binding site" evidence="16">
    <location>
        <position position="202"/>
    </location>
    <ligand>
        <name>S-adenosyl-L-methionine</name>
        <dbReference type="ChEBI" id="CHEBI:59789"/>
        <label>2</label>
    </ligand>
</feature>
<dbReference type="GO" id="GO:0006782">
    <property type="term" value="P:protoporphyrinogen IX biosynthetic process"/>
    <property type="evidence" value="ECO:0007669"/>
    <property type="project" value="UniProtKB-UniPathway"/>
</dbReference>
<keyword evidence="6 15" id="KW-0963">Cytoplasm</keyword>
<evidence type="ECO:0000259" key="18">
    <source>
        <dbReference type="PROSITE" id="PS51918"/>
    </source>
</evidence>
<dbReference type="EC" id="1.3.98.3" evidence="15"/>
<evidence type="ECO:0000256" key="15">
    <source>
        <dbReference type="PIRNR" id="PIRNR000167"/>
    </source>
</evidence>
<dbReference type="CDD" id="cd01335">
    <property type="entry name" value="Radical_SAM"/>
    <property type="match status" value="1"/>
</dbReference>
<feature type="binding site" evidence="16">
    <location>
        <position position="177"/>
    </location>
    <ligand>
        <name>S-adenosyl-L-methionine</name>
        <dbReference type="ChEBI" id="CHEBI:59789"/>
        <label>2</label>
    </ligand>
</feature>
<comment type="function">
    <text evidence="13">Involved in the heme biosynthesis. Catalyzes the anaerobic oxidative decarboxylation of propionate groups of rings A and B of coproporphyrinogen III to yield the vinyl groups in protoporphyrinogen IX.</text>
</comment>
<feature type="binding site" evidence="16">
    <location>
        <position position="138"/>
    </location>
    <ligand>
        <name>S-adenosyl-L-methionine</name>
        <dbReference type="ChEBI" id="CHEBI:59789"/>
        <label>1</label>
    </ligand>
</feature>
<keyword evidence="9 15" id="KW-0560">Oxidoreductase</keyword>
<dbReference type="PANTHER" id="PTHR13932">
    <property type="entry name" value="COPROPORPHYRINIGEN III OXIDASE"/>
    <property type="match status" value="1"/>
</dbReference>
<comment type="similarity">
    <text evidence="3 15">Belongs to the anaerobic coproporphyrinogen-III oxidase family.</text>
</comment>
<feature type="domain" description="Radical SAM core" evidence="18">
    <location>
        <begin position="41"/>
        <end position="276"/>
    </location>
</feature>
<dbReference type="GO" id="GO:0004109">
    <property type="term" value="F:coproporphyrinogen oxidase activity"/>
    <property type="evidence" value="ECO:0007669"/>
    <property type="project" value="InterPro"/>
</dbReference>
<dbReference type="InterPro" id="IPR034505">
    <property type="entry name" value="Coproporphyrinogen-III_oxidase"/>
</dbReference>
<dbReference type="SMART" id="SM00729">
    <property type="entry name" value="Elp3"/>
    <property type="match status" value="1"/>
</dbReference>